<keyword evidence="2" id="KW-1185">Reference proteome</keyword>
<dbReference type="Proteomes" id="UP001355207">
    <property type="component" value="Chromosome 10"/>
</dbReference>
<evidence type="ECO:0000313" key="2">
    <source>
        <dbReference type="Proteomes" id="UP001355207"/>
    </source>
</evidence>
<evidence type="ECO:0000313" key="1">
    <source>
        <dbReference type="EMBL" id="WWC92147.1"/>
    </source>
</evidence>
<name>A0AAX4K3G4_9TREE</name>
<dbReference type="RefSeq" id="XP_066078909.1">
    <property type="nucleotide sequence ID" value="XM_066222812.1"/>
</dbReference>
<gene>
    <name evidence="1" type="ORF">L201_007101</name>
</gene>
<reference evidence="1 2" key="1">
    <citation type="submission" date="2024-01" db="EMBL/GenBank/DDBJ databases">
        <title>Comparative genomics of Cryptococcus and Kwoniella reveals pathogenesis evolution and contrasting modes of karyotype evolution via chromosome fusion or intercentromeric recombination.</title>
        <authorList>
            <person name="Coelho M.A."/>
            <person name="David-Palma M."/>
            <person name="Shea T."/>
            <person name="Bowers K."/>
            <person name="McGinley-Smith S."/>
            <person name="Mohammad A.W."/>
            <person name="Gnirke A."/>
            <person name="Yurkov A.M."/>
            <person name="Nowrousian M."/>
            <person name="Sun S."/>
            <person name="Cuomo C.A."/>
            <person name="Heitman J."/>
        </authorList>
    </citation>
    <scope>NUCLEOTIDE SEQUENCE [LARGE SCALE GENOMIC DNA]</scope>
    <source>
        <strain evidence="1 2">CBS 6074</strain>
    </source>
</reference>
<dbReference type="GeneID" id="91097770"/>
<sequence length="216" mass="25235">MGTRGLLGFVIGGRRIGTYNHYDSYPDVLGAAIVKFLFNLTPKDVQILIKHLDEIIWIKEEDVPYIQPAPELLAEYMGKEFHLTPLDKEDKRNEEANMGRLTTSSTGKVEQPRDWYWLLRGMQGAECLPRILMGSLKHLIDATSFQDPAFISCEYVYWIDFDNEEFIMDDGDDRIWKFDKLDNGFWRRSINEDFFDKPNLQKQDQQIQSRINLTSS</sequence>
<accession>A0AAX4K3G4</accession>
<dbReference type="AlphaFoldDB" id="A0AAX4K3G4"/>
<proteinExistence type="predicted"/>
<organism evidence="1 2">
    <name type="scientific">Kwoniella dendrophila CBS 6074</name>
    <dbReference type="NCBI Taxonomy" id="1295534"/>
    <lineage>
        <taxon>Eukaryota</taxon>
        <taxon>Fungi</taxon>
        <taxon>Dikarya</taxon>
        <taxon>Basidiomycota</taxon>
        <taxon>Agaricomycotina</taxon>
        <taxon>Tremellomycetes</taxon>
        <taxon>Tremellales</taxon>
        <taxon>Cryptococcaceae</taxon>
        <taxon>Kwoniella</taxon>
    </lineage>
</organism>
<dbReference type="EMBL" id="CP144107">
    <property type="protein sequence ID" value="WWC92147.1"/>
    <property type="molecule type" value="Genomic_DNA"/>
</dbReference>
<protein>
    <submittedName>
        <fullName evidence="1">Uncharacterized protein</fullName>
    </submittedName>
</protein>